<sequence length="264" mass="31183">MYFFRASNSTDSLNALHNLLKKKPDLQAWWQVARDKNAWSFLYSHQTKQLDASIAKLSRLIENYQIERAQERLKALQKLYLQVCNWQHMHIIKRQDSDRKAQVEVLASWLKDQLGKESAFQIERKENPYAGVEISDQHLYQWWKAMSKLGWFCRRSTATQELDKAIHWFSNSIIIDRVKGLQELMAAIEVWKDERGEVSRRLPMVEALQSYIANQISELEDREYTENSYLPFSIRSFALITGCYIQELFEAFDGIFEISSLLFN</sequence>
<reference evidence="3" key="1">
    <citation type="submission" date="2014-09" db="EMBL/GenBank/DDBJ databases">
        <authorList>
            <person name="Gomez-Valero L."/>
        </authorList>
    </citation>
    <scope>NUCLEOTIDE SEQUENCE [LARGE SCALE GENOMIC DNA]</scope>
    <source>
        <strain evidence="3">ATCC35250</strain>
    </source>
</reference>
<gene>
    <name evidence="2" type="ORF">LHA_0086</name>
</gene>
<dbReference type="Proteomes" id="UP000032803">
    <property type="component" value="Chromosome I"/>
</dbReference>
<keyword evidence="1" id="KW-0175">Coiled coil</keyword>
<dbReference type="AlphaFoldDB" id="A0A0A8UNY1"/>
<dbReference type="OrthoDB" id="5647895at2"/>
<feature type="coiled-coil region" evidence="1">
    <location>
        <begin position="47"/>
        <end position="74"/>
    </location>
</feature>
<dbReference type="PATRIC" id="fig|449.7.peg.1872"/>
<keyword evidence="3" id="KW-1185">Reference proteome</keyword>
<evidence type="ECO:0000313" key="3">
    <source>
        <dbReference type="Proteomes" id="UP000032803"/>
    </source>
</evidence>
<protein>
    <submittedName>
        <fullName evidence="2">Uncharacterized protein</fullName>
    </submittedName>
</protein>
<name>A0A0A8UNY1_LEGHA</name>
<dbReference type="KEGG" id="lha:LHA_0086"/>
<evidence type="ECO:0000313" key="2">
    <source>
        <dbReference type="EMBL" id="CEK09206.1"/>
    </source>
</evidence>
<dbReference type="RefSeq" id="WP_045104784.1">
    <property type="nucleotide sequence ID" value="NZ_LN681225.1"/>
</dbReference>
<accession>A0A0A8UNY1</accession>
<dbReference type="STRING" id="449.LHA_0086"/>
<dbReference type="HOGENOM" id="CLU_1052900_0_0_6"/>
<proteinExistence type="predicted"/>
<organism evidence="2 3">
    <name type="scientific">Legionella hackeliae</name>
    <dbReference type="NCBI Taxonomy" id="449"/>
    <lineage>
        <taxon>Bacteria</taxon>
        <taxon>Pseudomonadati</taxon>
        <taxon>Pseudomonadota</taxon>
        <taxon>Gammaproteobacteria</taxon>
        <taxon>Legionellales</taxon>
        <taxon>Legionellaceae</taxon>
        <taxon>Legionella</taxon>
    </lineage>
</organism>
<evidence type="ECO:0000256" key="1">
    <source>
        <dbReference type="SAM" id="Coils"/>
    </source>
</evidence>
<dbReference type="EMBL" id="LN681225">
    <property type="protein sequence ID" value="CEK09206.1"/>
    <property type="molecule type" value="Genomic_DNA"/>
</dbReference>